<dbReference type="SMART" id="SM00028">
    <property type="entry name" value="TPR"/>
    <property type="match status" value="3"/>
</dbReference>
<dbReference type="Gene3D" id="3.30.200.20">
    <property type="entry name" value="Phosphorylase Kinase, domain 1"/>
    <property type="match status" value="1"/>
</dbReference>
<keyword evidence="1 8" id="KW-0808">Transferase</keyword>
<dbReference type="Gene3D" id="1.25.40.10">
    <property type="entry name" value="Tetratricopeptide repeat domain"/>
    <property type="match status" value="2"/>
</dbReference>
<protein>
    <submittedName>
        <fullName evidence="8">Serine/threonine-protein kinase PK-1</fullName>
        <ecNumber evidence="8">2.7.11.1</ecNumber>
    </submittedName>
</protein>
<dbReference type="Pfam" id="PF13374">
    <property type="entry name" value="TPR_10"/>
    <property type="match status" value="1"/>
</dbReference>
<evidence type="ECO:0000313" key="9">
    <source>
        <dbReference type="Proteomes" id="UP000238823"/>
    </source>
</evidence>
<dbReference type="GO" id="GO:0004674">
    <property type="term" value="F:protein serine/threonine kinase activity"/>
    <property type="evidence" value="ECO:0007669"/>
    <property type="project" value="UniProtKB-EC"/>
</dbReference>
<feature type="region of interest" description="Disordered" evidence="6">
    <location>
        <begin position="203"/>
        <end position="225"/>
    </location>
</feature>
<dbReference type="CDD" id="cd14014">
    <property type="entry name" value="STKc_PknB_like"/>
    <property type="match status" value="1"/>
</dbReference>
<keyword evidence="2 5" id="KW-0547">Nucleotide-binding</keyword>
<dbReference type="PROSITE" id="PS00108">
    <property type="entry name" value="PROTEIN_KINASE_ST"/>
    <property type="match status" value="1"/>
</dbReference>
<dbReference type="PANTHER" id="PTHR43289">
    <property type="entry name" value="MITOGEN-ACTIVATED PROTEIN KINASE KINASE KINASE 20-RELATED"/>
    <property type="match status" value="1"/>
</dbReference>
<gene>
    <name evidence="8" type="primary">spk1_15</name>
    <name evidence="8" type="ORF">ENSA7_36590</name>
</gene>
<dbReference type="InterPro" id="IPR019734">
    <property type="entry name" value="TPR_rpt"/>
</dbReference>
<feature type="domain" description="Protein kinase" evidence="7">
    <location>
        <begin position="47"/>
        <end position="316"/>
    </location>
</feature>
<proteinExistence type="predicted"/>
<evidence type="ECO:0000256" key="3">
    <source>
        <dbReference type="ARBA" id="ARBA00022777"/>
    </source>
</evidence>
<dbReference type="EMBL" id="PVNL01000070">
    <property type="protein sequence ID" value="PRQ06638.1"/>
    <property type="molecule type" value="Genomic_DNA"/>
</dbReference>
<dbReference type="EC" id="2.7.11.1" evidence="8"/>
<dbReference type="SUPFAM" id="SSF56112">
    <property type="entry name" value="Protein kinase-like (PK-like)"/>
    <property type="match status" value="1"/>
</dbReference>
<dbReference type="Gene3D" id="1.10.510.10">
    <property type="entry name" value="Transferase(Phosphotransferase) domain 1"/>
    <property type="match status" value="1"/>
</dbReference>
<name>A0A2S9YNH5_9BACT</name>
<keyword evidence="3 8" id="KW-0418">Kinase</keyword>
<dbReference type="GO" id="GO:0005524">
    <property type="term" value="F:ATP binding"/>
    <property type="evidence" value="ECO:0007669"/>
    <property type="project" value="UniProtKB-UniRule"/>
</dbReference>
<comment type="caution">
    <text evidence="8">The sequence shown here is derived from an EMBL/GenBank/DDBJ whole genome shotgun (WGS) entry which is preliminary data.</text>
</comment>
<evidence type="ECO:0000256" key="1">
    <source>
        <dbReference type="ARBA" id="ARBA00022679"/>
    </source>
</evidence>
<dbReference type="InterPro" id="IPR011990">
    <property type="entry name" value="TPR-like_helical_dom_sf"/>
</dbReference>
<evidence type="ECO:0000256" key="4">
    <source>
        <dbReference type="ARBA" id="ARBA00022840"/>
    </source>
</evidence>
<organism evidence="8 9">
    <name type="scientific">Enhygromyxa salina</name>
    <dbReference type="NCBI Taxonomy" id="215803"/>
    <lineage>
        <taxon>Bacteria</taxon>
        <taxon>Pseudomonadati</taxon>
        <taxon>Myxococcota</taxon>
        <taxon>Polyangia</taxon>
        <taxon>Nannocystales</taxon>
        <taxon>Nannocystaceae</taxon>
        <taxon>Enhygromyxa</taxon>
    </lineage>
</organism>
<dbReference type="PANTHER" id="PTHR43289:SF6">
    <property type="entry name" value="SERINE_THREONINE-PROTEIN KINASE NEKL-3"/>
    <property type="match status" value="1"/>
</dbReference>
<feature type="binding site" evidence="5">
    <location>
        <position position="76"/>
    </location>
    <ligand>
        <name>ATP</name>
        <dbReference type="ChEBI" id="CHEBI:30616"/>
    </ligand>
</feature>
<dbReference type="Pfam" id="PF00069">
    <property type="entry name" value="Pkinase"/>
    <property type="match status" value="1"/>
</dbReference>
<dbReference type="SMART" id="SM00220">
    <property type="entry name" value="S_TKc"/>
    <property type="match status" value="1"/>
</dbReference>
<dbReference type="SUPFAM" id="SSF48452">
    <property type="entry name" value="TPR-like"/>
    <property type="match status" value="2"/>
</dbReference>
<accession>A0A2S9YNH5</accession>
<dbReference type="PROSITE" id="PS00107">
    <property type="entry name" value="PROTEIN_KINASE_ATP"/>
    <property type="match status" value="1"/>
</dbReference>
<evidence type="ECO:0000256" key="2">
    <source>
        <dbReference type="ARBA" id="ARBA00022741"/>
    </source>
</evidence>
<dbReference type="InterPro" id="IPR000719">
    <property type="entry name" value="Prot_kinase_dom"/>
</dbReference>
<keyword evidence="4 5" id="KW-0067">ATP-binding</keyword>
<dbReference type="Pfam" id="PF13424">
    <property type="entry name" value="TPR_12"/>
    <property type="match status" value="1"/>
</dbReference>
<evidence type="ECO:0000259" key="7">
    <source>
        <dbReference type="PROSITE" id="PS50011"/>
    </source>
</evidence>
<dbReference type="InterPro" id="IPR017441">
    <property type="entry name" value="Protein_kinase_ATP_BS"/>
</dbReference>
<dbReference type="Proteomes" id="UP000238823">
    <property type="component" value="Unassembled WGS sequence"/>
</dbReference>
<evidence type="ECO:0000256" key="5">
    <source>
        <dbReference type="PROSITE-ProRule" id="PRU10141"/>
    </source>
</evidence>
<dbReference type="InterPro" id="IPR008271">
    <property type="entry name" value="Ser/Thr_kinase_AS"/>
</dbReference>
<reference evidence="8 9" key="1">
    <citation type="submission" date="2018-03" db="EMBL/GenBank/DDBJ databases">
        <title>Draft Genome Sequences of the Obligatory Marine Myxobacteria Enhygromyxa salina SWB007.</title>
        <authorList>
            <person name="Poehlein A."/>
            <person name="Moghaddam J.A."/>
            <person name="Harms H."/>
            <person name="Alanjari M."/>
            <person name="Koenig G.M."/>
            <person name="Daniel R."/>
            <person name="Schaeberle T.F."/>
        </authorList>
    </citation>
    <scope>NUCLEOTIDE SEQUENCE [LARGE SCALE GENOMIC DNA]</scope>
    <source>
        <strain evidence="8 9">SWB007</strain>
    </source>
</reference>
<dbReference type="InterPro" id="IPR011009">
    <property type="entry name" value="Kinase-like_dom_sf"/>
</dbReference>
<dbReference type="AlphaFoldDB" id="A0A2S9YNH5"/>
<evidence type="ECO:0000256" key="6">
    <source>
        <dbReference type="SAM" id="MobiDB-lite"/>
    </source>
</evidence>
<dbReference type="PROSITE" id="PS50011">
    <property type="entry name" value="PROTEIN_KINASE_DOM"/>
    <property type="match status" value="1"/>
</dbReference>
<sequence length="961" mass="104271">MDEPHATRPIEHGELEGLDSLAVELGRRRTRARLLGDEPEPLLVGRFALEGQLGAGGMGSVWLAVDEQLDRRVALKFLRGEHCDPAASARLLREAQGLARISHPNVIPVFEVGEHEGRVWIAMEHVPGRTLREWVEQTQPSAREILDTWIAAGRGLAAVHAAGLIHRDVKPDNLMVGTDGRARVIDFGLVRQAQVRIPRSELDATTVDGASSQPGARPEPVTAGSESLTRAGAFVGTWAYAAPEQRRGEPVDAHADQFGFCVGLVEALTGQRPSSETAALGLEQLPHRLQRVLRRGLDPDPERRHRDMDALLNALVPPPWRRWIVPATLVLVLGLGLTTASRLFGSNAADPVDPASLCADANRSLSASWAAEQRHALAQRFGPEVAERLAEQIDSWATAWSDVAREACERVHVEHLASAASLDANRACLELARHDLDRLLAGLDDPKLSANQLSRWIAELPAPNSCLDADAQAPLSEDERARLEALSDALFRLRYGLDERDLGLRIERSQAVLEQARTTGPAAAEVRAGLTLGALSLLAGDGSAARGQFGAVLDLAEREQLDGARIEAWLWLSDLALDLDLDLERARWSWSRANEALAALPQPNIRHARARRIGSRIALVAGELDEAETLARAALREFAALGPAQAWQRGVSRRNLAQILRARGRKAEAQALLDQAADEDRFGVALGTETVGTDYKEAGVAALVSGRLDEAERELLGALRTVEHVYGARSRQVADVHATLVALYDARGEPDAARHHALLADEITRTVLGPLHFDRTYALSGLGAVAYRERDYAGAERAFALCLRIAEARLAADSPDLAGHQINLGDALTELERGREAEALLRPAITTIEDTVGPDALVLAVAHKALGKLLYLRRDLAGARAELERALEIHALDSEPIPAELGQVHWLLARTLAELGEREAAAREASLALERYTQLGPPAQAEADEIRAWIDTHRTPQGPTP</sequence>
<evidence type="ECO:0000313" key="8">
    <source>
        <dbReference type="EMBL" id="PRQ06638.1"/>
    </source>
</evidence>